<keyword evidence="2 4" id="KW-0238">DNA-binding</keyword>
<evidence type="ECO:0000256" key="1">
    <source>
        <dbReference type="ARBA" id="ARBA00023015"/>
    </source>
</evidence>
<keyword evidence="3" id="KW-0804">Transcription</keyword>
<dbReference type="GO" id="GO:0003677">
    <property type="term" value="F:DNA binding"/>
    <property type="evidence" value="ECO:0007669"/>
    <property type="project" value="UniProtKB-UniRule"/>
</dbReference>
<dbReference type="InterPro" id="IPR023772">
    <property type="entry name" value="DNA-bd_HTH_TetR-type_CS"/>
</dbReference>
<dbReference type="Pfam" id="PF16925">
    <property type="entry name" value="TetR_C_13"/>
    <property type="match status" value="1"/>
</dbReference>
<dbReference type="InterPro" id="IPR009057">
    <property type="entry name" value="Homeodomain-like_sf"/>
</dbReference>
<sequence length="207" mass="22545">MTTGTAVAEKRGTREKVILAAADLIYRQGFTGTSLDMVAVKAGVNRGSLYYFFRSKKNLGSAVIGHYERLLHENFLEPALGGEGTGREKLARLADLYSHLPLSDRPCCGCPIGNLSLELSGLDEELRLHLKEVWTGVFARVAEAVRQAQEEGELDPGADAIGLARAFFAQIQGAHLFARTSLDEDALRGDCRQALDALPWTGARKRS</sequence>
<dbReference type="PROSITE" id="PS50977">
    <property type="entry name" value="HTH_TETR_2"/>
    <property type="match status" value="1"/>
</dbReference>
<organism evidence="6 7">
    <name type="scientific">Tectimicrobiota bacterium</name>
    <dbReference type="NCBI Taxonomy" id="2528274"/>
    <lineage>
        <taxon>Bacteria</taxon>
        <taxon>Pseudomonadati</taxon>
        <taxon>Nitrospinota/Tectimicrobiota group</taxon>
        <taxon>Candidatus Tectimicrobiota</taxon>
    </lineage>
</organism>
<evidence type="ECO:0000256" key="2">
    <source>
        <dbReference type="ARBA" id="ARBA00023125"/>
    </source>
</evidence>
<feature type="domain" description="HTH tetR-type" evidence="5">
    <location>
        <begin position="11"/>
        <end position="71"/>
    </location>
</feature>
<evidence type="ECO:0000256" key="3">
    <source>
        <dbReference type="ARBA" id="ARBA00023163"/>
    </source>
</evidence>
<dbReference type="Proteomes" id="UP000782312">
    <property type="component" value="Unassembled WGS sequence"/>
</dbReference>
<evidence type="ECO:0000313" key="6">
    <source>
        <dbReference type="EMBL" id="MBI3128191.1"/>
    </source>
</evidence>
<dbReference type="Gene3D" id="1.10.357.10">
    <property type="entry name" value="Tetracycline Repressor, domain 2"/>
    <property type="match status" value="1"/>
</dbReference>
<proteinExistence type="predicted"/>
<dbReference type="PANTHER" id="PTHR47506">
    <property type="entry name" value="TRANSCRIPTIONAL REGULATORY PROTEIN"/>
    <property type="match status" value="1"/>
</dbReference>
<dbReference type="InterPro" id="IPR011075">
    <property type="entry name" value="TetR_C"/>
</dbReference>
<accession>A0A932HYY6</accession>
<dbReference type="SUPFAM" id="SSF46689">
    <property type="entry name" value="Homeodomain-like"/>
    <property type="match status" value="1"/>
</dbReference>
<evidence type="ECO:0000256" key="4">
    <source>
        <dbReference type="PROSITE-ProRule" id="PRU00335"/>
    </source>
</evidence>
<dbReference type="InterPro" id="IPR036271">
    <property type="entry name" value="Tet_transcr_reg_TetR-rel_C_sf"/>
</dbReference>
<dbReference type="Gene3D" id="1.10.10.60">
    <property type="entry name" value="Homeodomain-like"/>
    <property type="match status" value="1"/>
</dbReference>
<dbReference type="Pfam" id="PF00440">
    <property type="entry name" value="TetR_N"/>
    <property type="match status" value="1"/>
</dbReference>
<dbReference type="SUPFAM" id="SSF48498">
    <property type="entry name" value="Tetracyclin repressor-like, C-terminal domain"/>
    <property type="match status" value="1"/>
</dbReference>
<evidence type="ECO:0000313" key="7">
    <source>
        <dbReference type="Proteomes" id="UP000782312"/>
    </source>
</evidence>
<dbReference type="PRINTS" id="PR00455">
    <property type="entry name" value="HTHTETR"/>
</dbReference>
<name>A0A932HYY6_UNCTE</name>
<dbReference type="AlphaFoldDB" id="A0A932HYY6"/>
<dbReference type="EMBL" id="JACPUR010000024">
    <property type="protein sequence ID" value="MBI3128191.1"/>
    <property type="molecule type" value="Genomic_DNA"/>
</dbReference>
<dbReference type="PROSITE" id="PS01081">
    <property type="entry name" value="HTH_TETR_1"/>
    <property type="match status" value="1"/>
</dbReference>
<keyword evidence="1" id="KW-0805">Transcription regulation</keyword>
<gene>
    <name evidence="6" type="ORF">HYZ11_11350</name>
</gene>
<reference evidence="6" key="1">
    <citation type="submission" date="2020-07" db="EMBL/GenBank/DDBJ databases">
        <title>Huge and variable diversity of episymbiotic CPR bacteria and DPANN archaea in groundwater ecosystems.</title>
        <authorList>
            <person name="He C.Y."/>
            <person name="Keren R."/>
            <person name="Whittaker M."/>
            <person name="Farag I.F."/>
            <person name="Doudna J."/>
            <person name="Cate J.H.D."/>
            <person name="Banfield J.F."/>
        </authorList>
    </citation>
    <scope>NUCLEOTIDE SEQUENCE</scope>
    <source>
        <strain evidence="6">NC_groundwater_763_Ag_S-0.2um_68_21</strain>
    </source>
</reference>
<evidence type="ECO:0000259" key="5">
    <source>
        <dbReference type="PROSITE" id="PS50977"/>
    </source>
</evidence>
<dbReference type="InterPro" id="IPR001647">
    <property type="entry name" value="HTH_TetR"/>
</dbReference>
<feature type="DNA-binding region" description="H-T-H motif" evidence="4">
    <location>
        <begin position="34"/>
        <end position="53"/>
    </location>
</feature>
<protein>
    <submittedName>
        <fullName evidence="6">TetR/AcrR family transcriptional regulator</fullName>
    </submittedName>
</protein>
<dbReference type="PANTHER" id="PTHR47506:SF6">
    <property type="entry name" value="HTH-TYPE TRANSCRIPTIONAL REPRESSOR NEMR"/>
    <property type="match status" value="1"/>
</dbReference>
<comment type="caution">
    <text evidence="6">The sequence shown here is derived from an EMBL/GenBank/DDBJ whole genome shotgun (WGS) entry which is preliminary data.</text>
</comment>